<accession>A0AAV4WMX2</accession>
<sequence>MARVDYGGSSFTLSPTLPLTEGPGSSLHPQRGPLNPIPATLSHPQFAAAFAANPFSPRSSNFLNYCALTGMYGLELNPFCRYYYYRGKSPRAKGVCRSGSSIRVFLVPTSGVST</sequence>
<dbReference type="AlphaFoldDB" id="A0AAV4WMX2"/>
<gene>
    <name evidence="2" type="ORF">CEXT_363991</name>
</gene>
<dbReference type="Proteomes" id="UP001054945">
    <property type="component" value="Unassembled WGS sequence"/>
</dbReference>
<organism evidence="2 3">
    <name type="scientific">Caerostris extrusa</name>
    <name type="common">Bark spider</name>
    <name type="synonym">Caerostris bankana</name>
    <dbReference type="NCBI Taxonomy" id="172846"/>
    <lineage>
        <taxon>Eukaryota</taxon>
        <taxon>Metazoa</taxon>
        <taxon>Ecdysozoa</taxon>
        <taxon>Arthropoda</taxon>
        <taxon>Chelicerata</taxon>
        <taxon>Arachnida</taxon>
        <taxon>Araneae</taxon>
        <taxon>Araneomorphae</taxon>
        <taxon>Entelegynae</taxon>
        <taxon>Araneoidea</taxon>
        <taxon>Araneidae</taxon>
        <taxon>Caerostris</taxon>
    </lineage>
</organism>
<reference evidence="2 3" key="1">
    <citation type="submission" date="2021-06" db="EMBL/GenBank/DDBJ databases">
        <title>Caerostris extrusa draft genome.</title>
        <authorList>
            <person name="Kono N."/>
            <person name="Arakawa K."/>
        </authorList>
    </citation>
    <scope>NUCLEOTIDE SEQUENCE [LARGE SCALE GENOMIC DNA]</scope>
</reference>
<name>A0AAV4WMX2_CAEEX</name>
<evidence type="ECO:0000313" key="3">
    <source>
        <dbReference type="Proteomes" id="UP001054945"/>
    </source>
</evidence>
<feature type="region of interest" description="Disordered" evidence="1">
    <location>
        <begin position="14"/>
        <end position="39"/>
    </location>
</feature>
<comment type="caution">
    <text evidence="2">The sequence shown here is derived from an EMBL/GenBank/DDBJ whole genome shotgun (WGS) entry which is preliminary data.</text>
</comment>
<dbReference type="EMBL" id="BPLR01016478">
    <property type="protein sequence ID" value="GIY84157.1"/>
    <property type="molecule type" value="Genomic_DNA"/>
</dbReference>
<keyword evidence="3" id="KW-1185">Reference proteome</keyword>
<protein>
    <submittedName>
        <fullName evidence="2">Uncharacterized protein</fullName>
    </submittedName>
</protein>
<evidence type="ECO:0000256" key="1">
    <source>
        <dbReference type="SAM" id="MobiDB-lite"/>
    </source>
</evidence>
<evidence type="ECO:0000313" key="2">
    <source>
        <dbReference type="EMBL" id="GIY84157.1"/>
    </source>
</evidence>
<proteinExistence type="predicted"/>